<dbReference type="EMBL" id="JBHMBK010000025">
    <property type="protein sequence ID" value="MFB9688306.1"/>
    <property type="molecule type" value="Genomic_DNA"/>
</dbReference>
<gene>
    <name evidence="2" type="ORF">ACFFTO_29365</name>
</gene>
<evidence type="ECO:0000313" key="2">
    <source>
        <dbReference type="EMBL" id="MFB9688306.1"/>
    </source>
</evidence>
<evidence type="ECO:0000256" key="1">
    <source>
        <dbReference type="SAM" id="MobiDB-lite"/>
    </source>
</evidence>
<name>A0ABV5UD11_9PSEU</name>
<comment type="caution">
    <text evidence="2">The sequence shown here is derived from an EMBL/GenBank/DDBJ whole genome shotgun (WGS) entry which is preliminary data.</text>
</comment>
<dbReference type="Gene3D" id="3.90.180.10">
    <property type="entry name" value="Medium-chain alcohol dehydrogenases, catalytic domain"/>
    <property type="match status" value="1"/>
</dbReference>
<proteinExistence type="predicted"/>
<keyword evidence="3" id="KW-1185">Reference proteome</keyword>
<organism evidence="2 3">
    <name type="scientific">Amycolatopsis plumensis</name>
    <dbReference type="NCBI Taxonomy" id="236508"/>
    <lineage>
        <taxon>Bacteria</taxon>
        <taxon>Bacillati</taxon>
        <taxon>Actinomycetota</taxon>
        <taxon>Actinomycetes</taxon>
        <taxon>Pseudonocardiales</taxon>
        <taxon>Pseudonocardiaceae</taxon>
        <taxon>Amycolatopsis</taxon>
    </lineage>
</organism>
<dbReference type="RefSeq" id="WP_378200122.1">
    <property type="nucleotide sequence ID" value="NZ_JBHMBK010000025.1"/>
</dbReference>
<dbReference type="Proteomes" id="UP001589535">
    <property type="component" value="Unassembled WGS sequence"/>
</dbReference>
<sequence length="128" mass="13387">MSGDHRLPRVAHRRRPAEYIDSTTLDPGQELTRLGGAAAIIATASSGASMSPLVAGLGTRGQLLVVGAAPDPIEIRTPDLIFGTHAVVGALTGSATENEDSVRLATTEESAAATRSCRCRRRRRPTNG</sequence>
<reference evidence="2 3" key="1">
    <citation type="submission" date="2024-09" db="EMBL/GenBank/DDBJ databases">
        <authorList>
            <person name="Sun Q."/>
            <person name="Mori K."/>
        </authorList>
    </citation>
    <scope>NUCLEOTIDE SEQUENCE [LARGE SCALE GENOMIC DNA]</scope>
    <source>
        <strain evidence="2 3">JCM 13852</strain>
    </source>
</reference>
<feature type="compositionally biased region" description="Low complexity" evidence="1">
    <location>
        <begin position="105"/>
        <end position="116"/>
    </location>
</feature>
<protein>
    <submittedName>
        <fullName evidence="2">Uncharacterized protein</fullName>
    </submittedName>
</protein>
<dbReference type="Gene3D" id="3.40.50.720">
    <property type="entry name" value="NAD(P)-binding Rossmann-like Domain"/>
    <property type="match status" value="1"/>
</dbReference>
<accession>A0ABV5UD11</accession>
<evidence type="ECO:0000313" key="3">
    <source>
        <dbReference type="Proteomes" id="UP001589535"/>
    </source>
</evidence>
<dbReference type="InterPro" id="IPR036291">
    <property type="entry name" value="NAD(P)-bd_dom_sf"/>
</dbReference>
<feature type="region of interest" description="Disordered" evidence="1">
    <location>
        <begin position="95"/>
        <end position="128"/>
    </location>
</feature>
<feature type="compositionally biased region" description="Basic residues" evidence="1">
    <location>
        <begin position="117"/>
        <end position="128"/>
    </location>
</feature>
<dbReference type="SUPFAM" id="SSF51735">
    <property type="entry name" value="NAD(P)-binding Rossmann-fold domains"/>
    <property type="match status" value="1"/>
</dbReference>